<dbReference type="Gene3D" id="3.30.450.80">
    <property type="entry name" value="Transcription factor LuxR-like, autoinducer-binding domain"/>
    <property type="match status" value="1"/>
</dbReference>
<dbReference type="Gene3D" id="1.10.10.10">
    <property type="entry name" value="Winged helix-like DNA-binding domain superfamily/Winged helix DNA-binding domain"/>
    <property type="match status" value="1"/>
</dbReference>
<dbReference type="SUPFAM" id="SSF75516">
    <property type="entry name" value="Pheromone-binding domain of LuxR-like quorum-sensing transcription factors"/>
    <property type="match status" value="1"/>
</dbReference>
<dbReference type="InterPro" id="IPR005143">
    <property type="entry name" value="TF_LuxR_autoind-bd_dom"/>
</dbReference>
<comment type="caution">
    <text evidence="5">The sequence shown here is derived from an EMBL/GenBank/DDBJ whole genome shotgun (WGS) entry which is preliminary data.</text>
</comment>
<evidence type="ECO:0000256" key="3">
    <source>
        <dbReference type="ARBA" id="ARBA00023163"/>
    </source>
</evidence>
<name>A0A178HQ20_9HYPH</name>
<feature type="domain" description="HTH luxR-type" evidence="4">
    <location>
        <begin position="170"/>
        <end position="235"/>
    </location>
</feature>
<dbReference type="Pfam" id="PF03472">
    <property type="entry name" value="Autoind_bind"/>
    <property type="match status" value="1"/>
</dbReference>
<accession>A0A178HQ20</accession>
<dbReference type="GO" id="GO:0003677">
    <property type="term" value="F:DNA binding"/>
    <property type="evidence" value="ECO:0007669"/>
    <property type="project" value="UniProtKB-KW"/>
</dbReference>
<dbReference type="PANTHER" id="PTHR44688:SF16">
    <property type="entry name" value="DNA-BINDING TRANSCRIPTIONAL ACTIVATOR DEVR_DOSR"/>
    <property type="match status" value="1"/>
</dbReference>
<gene>
    <name evidence="5" type="ORF">A3840_16670</name>
</gene>
<evidence type="ECO:0000256" key="2">
    <source>
        <dbReference type="ARBA" id="ARBA00023125"/>
    </source>
</evidence>
<dbReference type="EMBL" id="LVVY01000126">
    <property type="protein sequence ID" value="OAM74116.1"/>
    <property type="molecule type" value="Genomic_DNA"/>
</dbReference>
<dbReference type="Pfam" id="PF00196">
    <property type="entry name" value="GerE"/>
    <property type="match status" value="1"/>
</dbReference>
<dbReference type="OrthoDB" id="3170288at2"/>
<evidence type="ECO:0000259" key="4">
    <source>
        <dbReference type="PROSITE" id="PS50043"/>
    </source>
</evidence>
<proteinExistence type="predicted"/>
<sequence length="239" mass="26906">MNADLMSTIENVQRESSASGILDLLYAAIDQYGFQKFIISGLPDRGMDVRPFVLLSGWDDEWYERYTSLGYVHLDPVARHCFGTTLPFDWSDAPYDQEADLPARRVMEEARDFGMDQGLCVPIHMEGGMQGVVSLVGKTEHLDDKSRLELHMLALYVHGRLRFINANDPNGAPRRAITRREAEILKWVASGKTANEIAGITGLTARTINQHCENAQKRLGTNNRLHTVVEAIRHKLITL</sequence>
<evidence type="ECO:0000313" key="5">
    <source>
        <dbReference type="EMBL" id="OAM74116.1"/>
    </source>
</evidence>
<dbReference type="PRINTS" id="PR00038">
    <property type="entry name" value="HTHLUXR"/>
</dbReference>
<keyword evidence="3" id="KW-0804">Transcription</keyword>
<dbReference type="InterPro" id="IPR036693">
    <property type="entry name" value="TF_LuxR_autoind-bd_dom_sf"/>
</dbReference>
<dbReference type="STRING" id="1770058.A3840_16670"/>
<dbReference type="SMART" id="SM00421">
    <property type="entry name" value="HTH_LUXR"/>
    <property type="match status" value="1"/>
</dbReference>
<dbReference type="GO" id="GO:0006355">
    <property type="term" value="P:regulation of DNA-templated transcription"/>
    <property type="evidence" value="ECO:0007669"/>
    <property type="project" value="InterPro"/>
</dbReference>
<keyword evidence="2" id="KW-0238">DNA-binding</keyword>
<evidence type="ECO:0000313" key="6">
    <source>
        <dbReference type="Proteomes" id="UP000078389"/>
    </source>
</evidence>
<keyword evidence="6" id="KW-1185">Reference proteome</keyword>
<organism evidence="5 6">
    <name type="scientific">Devosia elaeis</name>
    <dbReference type="NCBI Taxonomy" id="1770058"/>
    <lineage>
        <taxon>Bacteria</taxon>
        <taxon>Pseudomonadati</taxon>
        <taxon>Pseudomonadota</taxon>
        <taxon>Alphaproteobacteria</taxon>
        <taxon>Hyphomicrobiales</taxon>
        <taxon>Devosiaceae</taxon>
        <taxon>Devosia</taxon>
    </lineage>
</organism>
<dbReference type="PROSITE" id="PS00622">
    <property type="entry name" value="HTH_LUXR_1"/>
    <property type="match status" value="1"/>
</dbReference>
<evidence type="ECO:0000256" key="1">
    <source>
        <dbReference type="ARBA" id="ARBA00023015"/>
    </source>
</evidence>
<dbReference type="InterPro" id="IPR016032">
    <property type="entry name" value="Sig_transdc_resp-reg_C-effctor"/>
</dbReference>
<dbReference type="SUPFAM" id="SSF46894">
    <property type="entry name" value="C-terminal effector domain of the bipartite response regulators"/>
    <property type="match status" value="1"/>
</dbReference>
<dbReference type="CDD" id="cd06170">
    <property type="entry name" value="LuxR_C_like"/>
    <property type="match status" value="1"/>
</dbReference>
<dbReference type="InterPro" id="IPR000792">
    <property type="entry name" value="Tscrpt_reg_LuxR_C"/>
</dbReference>
<reference evidence="5 6" key="1">
    <citation type="submission" date="2016-03" db="EMBL/GenBank/DDBJ databases">
        <title>Genome sequencing of Devosia sp. S37.</title>
        <authorList>
            <person name="Mohd Nor M."/>
        </authorList>
    </citation>
    <scope>NUCLEOTIDE SEQUENCE [LARGE SCALE GENOMIC DNA]</scope>
    <source>
        <strain evidence="5 6">S37</strain>
    </source>
</reference>
<protein>
    <recommendedName>
        <fullName evidence="4">HTH luxR-type domain-containing protein</fullName>
    </recommendedName>
</protein>
<dbReference type="PROSITE" id="PS50043">
    <property type="entry name" value="HTH_LUXR_2"/>
    <property type="match status" value="1"/>
</dbReference>
<dbReference type="InterPro" id="IPR036388">
    <property type="entry name" value="WH-like_DNA-bd_sf"/>
</dbReference>
<dbReference type="Proteomes" id="UP000078389">
    <property type="component" value="Unassembled WGS sequence"/>
</dbReference>
<dbReference type="AlphaFoldDB" id="A0A178HQ20"/>
<dbReference type="PANTHER" id="PTHR44688">
    <property type="entry name" value="DNA-BINDING TRANSCRIPTIONAL ACTIVATOR DEVR_DOSR"/>
    <property type="match status" value="1"/>
</dbReference>
<keyword evidence="1" id="KW-0805">Transcription regulation</keyword>
<dbReference type="RefSeq" id="WP_067459496.1">
    <property type="nucleotide sequence ID" value="NZ_LVVY01000126.1"/>
</dbReference>